<reference evidence="2 3" key="1">
    <citation type="journal article" date="2015" name="PeerJ">
        <title>First genomic representation of candidate bacterial phylum KSB3 points to enhanced environmental sensing as a trigger of wastewater bulking.</title>
        <authorList>
            <person name="Sekiguchi Y."/>
            <person name="Ohashi A."/>
            <person name="Parks D.H."/>
            <person name="Yamauchi T."/>
            <person name="Tyson G.W."/>
            <person name="Hugenholtz P."/>
        </authorList>
    </citation>
    <scope>NUCLEOTIDE SEQUENCE [LARGE SCALE GENOMIC DNA]</scope>
</reference>
<dbReference type="AlphaFoldDB" id="A0A0S6W4V9"/>
<dbReference type="CDD" id="cd02440">
    <property type="entry name" value="AdoMet_MTases"/>
    <property type="match status" value="1"/>
</dbReference>
<accession>A0A0S6W4V9</accession>
<dbReference type="Gene3D" id="3.40.50.150">
    <property type="entry name" value="Vaccinia Virus protein VP39"/>
    <property type="match status" value="1"/>
</dbReference>
<evidence type="ECO:0000313" key="2">
    <source>
        <dbReference type="EMBL" id="GAK53436.1"/>
    </source>
</evidence>
<proteinExistence type="predicted"/>
<dbReference type="HOGENOM" id="CLU_060397_0_1_0"/>
<dbReference type="PANTHER" id="PTHR43591:SF110">
    <property type="entry name" value="RHODANESE DOMAIN-CONTAINING PROTEIN"/>
    <property type="match status" value="1"/>
</dbReference>
<gene>
    <name evidence="2" type="ORF">U14_04701</name>
</gene>
<dbReference type="InterPro" id="IPR029063">
    <property type="entry name" value="SAM-dependent_MTases_sf"/>
</dbReference>
<dbReference type="STRING" id="1499966.U14_04701"/>
<dbReference type="Pfam" id="PF13649">
    <property type="entry name" value="Methyltransf_25"/>
    <property type="match status" value="1"/>
</dbReference>
<evidence type="ECO:0000259" key="1">
    <source>
        <dbReference type="Pfam" id="PF13649"/>
    </source>
</evidence>
<sequence>MNELQQQTIESYNKSAGTFADSIAKLKNYHHTYDFLIGGLPEPCDILDLACGPAQISQYIRERIAAKIVGVDLSHGMLNIARKAIPDGEFVQHSIIDYYDERQYDAVIIGFGIPYLDTEQMERCLANACRLVKREKYLYVSFMQGNQSRIEKTSFGGSNEFLIFYHDKETVKNILTNNGMSVAQEFALDYHEPDGSVTTDVVYIAKRSEKYVSDT</sequence>
<organism evidence="2 3">
    <name type="scientific">Candidatus Moduliflexus flocculans</name>
    <dbReference type="NCBI Taxonomy" id="1499966"/>
    <lineage>
        <taxon>Bacteria</taxon>
        <taxon>Candidatus Moduliflexota</taxon>
        <taxon>Candidatus Moduliflexia</taxon>
        <taxon>Candidatus Moduliflexales</taxon>
        <taxon>Candidatus Moduliflexaceae</taxon>
    </lineage>
</organism>
<protein>
    <recommendedName>
        <fullName evidence="1">Methyltransferase domain-containing protein</fullName>
    </recommendedName>
</protein>
<dbReference type="Proteomes" id="UP000030700">
    <property type="component" value="Unassembled WGS sequence"/>
</dbReference>
<dbReference type="PANTHER" id="PTHR43591">
    <property type="entry name" value="METHYLTRANSFERASE"/>
    <property type="match status" value="1"/>
</dbReference>
<feature type="domain" description="Methyltransferase" evidence="1">
    <location>
        <begin position="46"/>
        <end position="134"/>
    </location>
</feature>
<dbReference type="InterPro" id="IPR041698">
    <property type="entry name" value="Methyltransf_25"/>
</dbReference>
<dbReference type="SUPFAM" id="SSF53335">
    <property type="entry name" value="S-adenosyl-L-methionine-dependent methyltransferases"/>
    <property type="match status" value="1"/>
</dbReference>
<evidence type="ECO:0000313" key="3">
    <source>
        <dbReference type="Proteomes" id="UP000030700"/>
    </source>
</evidence>
<keyword evidence="3" id="KW-1185">Reference proteome</keyword>
<dbReference type="EMBL" id="DF820459">
    <property type="protein sequence ID" value="GAK53436.1"/>
    <property type="molecule type" value="Genomic_DNA"/>
</dbReference>
<name>A0A0S6W4V9_9BACT</name>